<dbReference type="AlphaFoldDB" id="A0A0C3BPV5"/>
<sequence>MQRNDVGNDDDNELDDEPPDNHGTISQLNLKDEILTCNLDNDEPPPLPPLHSQVGEPSPPDAWSPPAPESLPFDAGLSQTVPPVYLQPTAGDTPTVALTGLYKEFHPKPSLYRPGGKNLLQRIDEDDGFAAYRASQSDIHYPFASRSEWQLAKWLASAPLSRAEIDRYLRLDYVQEGPPSFTSAKDLINRIEILPHVPKWSHQTIVVLGYETKQPMTLFWRDRLEVVAHLFANPVFAHCMETTPYILLERKERIRAYGEFMSGRFAWDYHSSLPQGHTVLGVIGASDKTPLTIGSGNKEMHPVLLSLANIKAGVRLKATAHAFALTAYLPIPKFLNVSAQVQATLAARVYHNCLNIICENLKRAEEDGVLLPDPLGNQPCIATNPASLPEFVKTCYALGLNGVHQPFWQYWGRADPSLFLTVDVLHAFHKFFFDHAIKWVINIMGGEELDRHMAALQPRIGERHWANGISKLKQVTGREHRNIQKIIVSVIAGAVPNNVLCAVRALVEFIFQAQGILLYEDHLHSMEQALREFHHYKSSIILAGRRKGKKGIIPHFRIPKLEGMIRTTWSTRMMGACYQYTSDTTERCHSTHVKTPYRQSSRRNFEEQCCRFMDRVEKMRLFNLYVSLKYFGASLVNEMIDKAADMADHYPETTWLSQVLPPGDVAIGNSIPRPSLFHKTRSYVSDNRATAFMVNLKPHQKLTVDAAALLFNLPDFRGALGDFFVLQQPYAEHRGQRKSSSSVGLPFSHVHIWHNFHMQQHSVQDETLMLPSRTIQALPPSVAMPYGRCNTVLVDNTAGIDIVGRPTTDESSGCKVVQVRLIFSPVFPRSLGDNTQLPIYFYGESFKFSTLHQESVDGVDIFKPAPDIDMFLLHRHMRSNLTRMGDIMSLMVIREIVELVPRFGAKMDERLDCNNSLEIGDSFYLNNFADKDTFHAILTYQ</sequence>
<feature type="compositionally biased region" description="Pro residues" evidence="1">
    <location>
        <begin position="57"/>
        <end position="69"/>
    </location>
</feature>
<dbReference type="HOGENOM" id="CLU_006344_10_2_1"/>
<evidence type="ECO:0000259" key="2">
    <source>
        <dbReference type="Pfam" id="PF20722"/>
    </source>
</evidence>
<dbReference type="Pfam" id="PF20722">
    <property type="entry name" value="DUF6830"/>
    <property type="match status" value="1"/>
</dbReference>
<dbReference type="InterPro" id="IPR041078">
    <property type="entry name" value="Plavaka"/>
</dbReference>
<dbReference type="Pfam" id="PF18759">
    <property type="entry name" value="Plavaka"/>
    <property type="match status" value="2"/>
</dbReference>
<evidence type="ECO:0000313" key="4">
    <source>
        <dbReference type="Proteomes" id="UP000054166"/>
    </source>
</evidence>
<feature type="compositionally biased region" description="Acidic residues" evidence="1">
    <location>
        <begin position="7"/>
        <end position="18"/>
    </location>
</feature>
<gene>
    <name evidence="3" type="ORF">PILCRDRAFT_74528</name>
</gene>
<reference evidence="4" key="2">
    <citation type="submission" date="2015-01" db="EMBL/GenBank/DDBJ databases">
        <title>Evolutionary Origins and Diversification of the Mycorrhizal Mutualists.</title>
        <authorList>
            <consortium name="DOE Joint Genome Institute"/>
            <consortium name="Mycorrhizal Genomics Consortium"/>
            <person name="Kohler A."/>
            <person name="Kuo A."/>
            <person name="Nagy L.G."/>
            <person name="Floudas D."/>
            <person name="Copeland A."/>
            <person name="Barry K.W."/>
            <person name="Cichocki N."/>
            <person name="Veneault-Fourrey C."/>
            <person name="LaButti K."/>
            <person name="Lindquist E.A."/>
            <person name="Lipzen A."/>
            <person name="Lundell T."/>
            <person name="Morin E."/>
            <person name="Murat C."/>
            <person name="Riley R."/>
            <person name="Ohm R."/>
            <person name="Sun H."/>
            <person name="Tunlid A."/>
            <person name="Henrissat B."/>
            <person name="Grigoriev I.V."/>
            <person name="Hibbett D.S."/>
            <person name="Martin F."/>
        </authorList>
    </citation>
    <scope>NUCLEOTIDE SEQUENCE [LARGE SCALE GENOMIC DNA]</scope>
    <source>
        <strain evidence="4">F 1598</strain>
    </source>
</reference>
<feature type="region of interest" description="Disordered" evidence="1">
    <location>
        <begin position="1"/>
        <end position="71"/>
    </location>
</feature>
<protein>
    <recommendedName>
        <fullName evidence="2">DUF6830 domain-containing protein</fullName>
    </recommendedName>
</protein>
<dbReference type="EMBL" id="KN833010">
    <property type="protein sequence ID" value="KIM79357.1"/>
    <property type="molecule type" value="Genomic_DNA"/>
</dbReference>
<dbReference type="Proteomes" id="UP000054166">
    <property type="component" value="Unassembled WGS sequence"/>
</dbReference>
<reference evidence="3 4" key="1">
    <citation type="submission" date="2014-04" db="EMBL/GenBank/DDBJ databases">
        <authorList>
            <consortium name="DOE Joint Genome Institute"/>
            <person name="Kuo A."/>
            <person name="Tarkka M."/>
            <person name="Buscot F."/>
            <person name="Kohler A."/>
            <person name="Nagy L.G."/>
            <person name="Floudas D."/>
            <person name="Copeland A."/>
            <person name="Barry K.W."/>
            <person name="Cichocki N."/>
            <person name="Veneault-Fourrey C."/>
            <person name="LaButti K."/>
            <person name="Lindquist E.A."/>
            <person name="Lipzen A."/>
            <person name="Lundell T."/>
            <person name="Morin E."/>
            <person name="Murat C."/>
            <person name="Sun H."/>
            <person name="Tunlid A."/>
            <person name="Henrissat B."/>
            <person name="Grigoriev I.V."/>
            <person name="Hibbett D.S."/>
            <person name="Martin F."/>
            <person name="Nordberg H.P."/>
            <person name="Cantor M.N."/>
            <person name="Hua S.X."/>
        </authorList>
    </citation>
    <scope>NUCLEOTIDE SEQUENCE [LARGE SCALE GENOMIC DNA]</scope>
    <source>
        <strain evidence="3 4">F 1598</strain>
    </source>
</reference>
<organism evidence="3 4">
    <name type="scientific">Piloderma croceum (strain F 1598)</name>
    <dbReference type="NCBI Taxonomy" id="765440"/>
    <lineage>
        <taxon>Eukaryota</taxon>
        <taxon>Fungi</taxon>
        <taxon>Dikarya</taxon>
        <taxon>Basidiomycota</taxon>
        <taxon>Agaricomycotina</taxon>
        <taxon>Agaricomycetes</taxon>
        <taxon>Agaricomycetidae</taxon>
        <taxon>Atheliales</taxon>
        <taxon>Atheliaceae</taxon>
        <taxon>Piloderma</taxon>
    </lineage>
</organism>
<proteinExistence type="predicted"/>
<evidence type="ECO:0000313" key="3">
    <source>
        <dbReference type="EMBL" id="KIM79357.1"/>
    </source>
</evidence>
<accession>A0A0C3BPV5</accession>
<dbReference type="InParanoid" id="A0A0C3BPV5"/>
<name>A0A0C3BPV5_PILCF</name>
<dbReference type="OrthoDB" id="2576233at2759"/>
<dbReference type="InterPro" id="IPR049233">
    <property type="entry name" value="DUF6830"/>
</dbReference>
<evidence type="ECO:0000256" key="1">
    <source>
        <dbReference type="SAM" id="MobiDB-lite"/>
    </source>
</evidence>
<keyword evidence="4" id="KW-1185">Reference proteome</keyword>
<feature type="domain" description="DUF6830" evidence="2">
    <location>
        <begin position="675"/>
        <end position="797"/>
    </location>
</feature>